<organism evidence="2 5">
    <name type="scientific">Alkaliphilus metalliredigens (strain QYMF)</name>
    <dbReference type="NCBI Taxonomy" id="293826"/>
    <lineage>
        <taxon>Bacteria</taxon>
        <taxon>Bacillati</taxon>
        <taxon>Bacillota</taxon>
        <taxon>Clostridia</taxon>
        <taxon>Peptostreptococcales</taxon>
        <taxon>Natronincolaceae</taxon>
        <taxon>Alkaliphilus</taxon>
    </lineage>
</organism>
<dbReference type="STRING" id="293826.Amet_0411"/>
<keyword evidence="1" id="KW-1133">Transmembrane helix</keyword>
<protein>
    <submittedName>
        <fullName evidence="2">Uncharacterized protein</fullName>
    </submittedName>
</protein>
<dbReference type="KEGG" id="amt:Amet_1948"/>
<evidence type="ECO:0000313" key="2">
    <source>
        <dbReference type="EMBL" id="ABR46639.1"/>
    </source>
</evidence>
<dbReference type="EMBL" id="CP000724">
    <property type="protein sequence ID" value="ABR46639.1"/>
    <property type="molecule type" value="Genomic_DNA"/>
</dbReference>
<dbReference type="AlphaFoldDB" id="A6TKC1"/>
<gene>
    <name evidence="2" type="ordered locus">Amet_0411</name>
    <name evidence="3" type="ordered locus">Amet_1948</name>
    <name evidence="4" type="ordered locus">Amet_4371</name>
</gene>
<feature type="transmembrane region" description="Helical" evidence="1">
    <location>
        <begin position="6"/>
        <end position="24"/>
    </location>
</feature>
<keyword evidence="1" id="KW-0472">Membrane</keyword>
<dbReference type="eggNOG" id="ENOG50337F6">
    <property type="taxonomic scope" value="Bacteria"/>
</dbReference>
<name>A6TKC1_ALKMQ</name>
<keyword evidence="1" id="KW-0812">Transmembrane</keyword>
<dbReference type="RefSeq" id="WP_011971547.1">
    <property type="nucleotide sequence ID" value="NC_009633.1"/>
</dbReference>
<dbReference type="EMBL" id="CP000724">
    <property type="protein sequence ID" value="ABR50445.1"/>
    <property type="molecule type" value="Genomic_DNA"/>
</dbReference>
<sequence length="97" mass="11521">MELNLSWVIQTIIMLGLGTIAYFLKEFKKSIDKNISETNWKTNKNQEDIKELKEEFNEHKVRIAKEYVHKDDFIRAMSNVDKKLDKIHDVLVVKRSV</sequence>
<dbReference type="KEGG" id="amt:Amet_0411"/>
<keyword evidence="5" id="KW-1185">Reference proteome</keyword>
<dbReference type="KEGG" id="amt:Amet_4371"/>
<dbReference type="EMBL" id="CP000724">
    <property type="protein sequence ID" value="ABR48111.1"/>
    <property type="molecule type" value="Genomic_DNA"/>
</dbReference>
<evidence type="ECO:0000313" key="5">
    <source>
        <dbReference type="Proteomes" id="UP000001572"/>
    </source>
</evidence>
<accession>A6TKC1</accession>
<reference evidence="2" key="1">
    <citation type="submission" date="2007-06" db="EMBL/GenBank/DDBJ databases">
        <title>Complete sequence of Alkaliphilus metalliredigens QYMF.</title>
        <authorList>
            <consortium name="US DOE Joint Genome Institute"/>
            <person name="Copeland A."/>
            <person name="Lucas S."/>
            <person name="Lapidus A."/>
            <person name="Barry K."/>
            <person name="Detter J.C."/>
            <person name="Glavina del Rio T."/>
            <person name="Hammon N."/>
            <person name="Israni S."/>
            <person name="Dalin E."/>
            <person name="Tice H."/>
            <person name="Pitluck S."/>
            <person name="Chertkov O."/>
            <person name="Brettin T."/>
            <person name="Bruce D."/>
            <person name="Han C."/>
            <person name="Schmutz J."/>
            <person name="Larimer F."/>
            <person name="Land M."/>
            <person name="Hauser L."/>
            <person name="Kyrpides N."/>
            <person name="Mikhailova N."/>
            <person name="Ye Q."/>
            <person name="Zhou J."/>
            <person name="Fields M."/>
            <person name="Richardson P."/>
        </authorList>
    </citation>
    <scope>NUCLEOTIDE SEQUENCE</scope>
    <source>
        <strain evidence="2">QYMF</strain>
    </source>
</reference>
<reference evidence="5" key="2">
    <citation type="journal article" date="2016" name="Genome Announc.">
        <title>Complete genome sequence of Alkaliphilus metalliredigens strain QYMF, an alkaliphilic and metal-reducing bacterium isolated from borax-contaminated leachate ponds.</title>
        <authorList>
            <person name="Hwang C."/>
            <person name="Copeland A."/>
            <person name="Lucas S."/>
            <person name="Lapidus A."/>
            <person name="Barry K."/>
            <person name="Detter J.C."/>
            <person name="Glavina Del Rio T."/>
            <person name="Hammon N."/>
            <person name="Israni S."/>
            <person name="Dalin E."/>
            <person name="Tice H."/>
            <person name="Pitluck S."/>
            <person name="Chertkov O."/>
            <person name="Brettin T."/>
            <person name="Bruce D."/>
            <person name="Han C."/>
            <person name="Schmutz J."/>
            <person name="Larimer F."/>
            <person name="Land M.L."/>
            <person name="Hauser L."/>
            <person name="Kyrpides N."/>
            <person name="Mikhailova N."/>
            <person name="Ye Q."/>
            <person name="Zhou J."/>
            <person name="Richardson P."/>
            <person name="Fields M.W."/>
        </authorList>
    </citation>
    <scope>NUCLEOTIDE SEQUENCE [LARGE SCALE GENOMIC DNA]</scope>
    <source>
        <strain evidence="5">QYMF</strain>
    </source>
</reference>
<evidence type="ECO:0000313" key="4">
    <source>
        <dbReference type="EMBL" id="ABR50445.1"/>
    </source>
</evidence>
<proteinExistence type="predicted"/>
<dbReference type="HOGENOM" id="CLU_166656_0_0_9"/>
<dbReference type="OrthoDB" id="1956107at2"/>
<evidence type="ECO:0000256" key="1">
    <source>
        <dbReference type="SAM" id="Phobius"/>
    </source>
</evidence>
<dbReference type="Proteomes" id="UP000001572">
    <property type="component" value="Chromosome"/>
</dbReference>
<evidence type="ECO:0000313" key="3">
    <source>
        <dbReference type="EMBL" id="ABR48111.1"/>
    </source>
</evidence>